<dbReference type="Proteomes" id="UP000324897">
    <property type="component" value="Chromosome 5"/>
</dbReference>
<protein>
    <recommendedName>
        <fullName evidence="4">Embryo surrounding factor 1 brassicaceae domain-containing protein</fullName>
    </recommendedName>
</protein>
<sequence>MKVSGAMVYAAPLFIFVLLSAAASGQCRPNLLGAETSSKINISSNVTAVASATFDNNKLKLIFCEKTKCGKFPWVDCYCCRNQRPKQVCYLKFYDCRSNCPVCNPQCPP</sequence>
<dbReference type="EMBL" id="RWGY01000004">
    <property type="protein sequence ID" value="TVU43949.1"/>
    <property type="molecule type" value="Genomic_DNA"/>
</dbReference>
<organism evidence="2 3">
    <name type="scientific">Eragrostis curvula</name>
    <name type="common">weeping love grass</name>
    <dbReference type="NCBI Taxonomy" id="38414"/>
    <lineage>
        <taxon>Eukaryota</taxon>
        <taxon>Viridiplantae</taxon>
        <taxon>Streptophyta</taxon>
        <taxon>Embryophyta</taxon>
        <taxon>Tracheophyta</taxon>
        <taxon>Spermatophyta</taxon>
        <taxon>Magnoliopsida</taxon>
        <taxon>Liliopsida</taxon>
        <taxon>Poales</taxon>
        <taxon>Poaceae</taxon>
        <taxon>PACMAD clade</taxon>
        <taxon>Chloridoideae</taxon>
        <taxon>Eragrostideae</taxon>
        <taxon>Eragrostidinae</taxon>
        <taxon>Eragrostis</taxon>
    </lineage>
</organism>
<evidence type="ECO:0000313" key="2">
    <source>
        <dbReference type="EMBL" id="TVU43949.1"/>
    </source>
</evidence>
<comment type="caution">
    <text evidence="2">The sequence shown here is derived from an EMBL/GenBank/DDBJ whole genome shotgun (WGS) entry which is preliminary data.</text>
</comment>
<dbReference type="OrthoDB" id="691711at2759"/>
<evidence type="ECO:0000256" key="1">
    <source>
        <dbReference type="SAM" id="SignalP"/>
    </source>
</evidence>
<feature type="signal peptide" evidence="1">
    <location>
        <begin position="1"/>
        <end position="27"/>
    </location>
</feature>
<evidence type="ECO:0008006" key="4">
    <source>
        <dbReference type="Google" id="ProtNLM"/>
    </source>
</evidence>
<name>A0A5J9W6J3_9POAL</name>
<accession>A0A5J9W6J3</accession>
<proteinExistence type="predicted"/>
<gene>
    <name evidence="2" type="ORF">EJB05_03370</name>
</gene>
<reference evidence="2 3" key="1">
    <citation type="journal article" date="2019" name="Sci. Rep.">
        <title>A high-quality genome of Eragrostis curvula grass provides insights into Poaceae evolution and supports new strategies to enhance forage quality.</title>
        <authorList>
            <person name="Carballo J."/>
            <person name="Santos B.A.C.M."/>
            <person name="Zappacosta D."/>
            <person name="Garbus I."/>
            <person name="Selva J.P."/>
            <person name="Gallo C.A."/>
            <person name="Diaz A."/>
            <person name="Albertini E."/>
            <person name="Caccamo M."/>
            <person name="Echenique V."/>
        </authorList>
    </citation>
    <scope>NUCLEOTIDE SEQUENCE [LARGE SCALE GENOMIC DNA]</scope>
    <source>
        <strain evidence="3">cv. Victoria</strain>
        <tissue evidence="2">Leaf</tissue>
    </source>
</reference>
<dbReference type="AlphaFoldDB" id="A0A5J9W6J3"/>
<evidence type="ECO:0000313" key="3">
    <source>
        <dbReference type="Proteomes" id="UP000324897"/>
    </source>
</evidence>
<keyword evidence="1" id="KW-0732">Signal</keyword>
<feature type="chain" id="PRO_5023854624" description="Embryo surrounding factor 1 brassicaceae domain-containing protein" evidence="1">
    <location>
        <begin position="28"/>
        <end position="109"/>
    </location>
</feature>
<keyword evidence="3" id="KW-1185">Reference proteome</keyword>
<dbReference type="Gramene" id="TVU43949">
    <property type="protein sequence ID" value="TVU43949"/>
    <property type="gene ID" value="EJB05_03370"/>
</dbReference>